<dbReference type="InterPro" id="IPR023696">
    <property type="entry name" value="Ureohydrolase_dom_sf"/>
</dbReference>
<dbReference type="PANTHER" id="PTHR10625:SF10">
    <property type="entry name" value="HISTONE DEACETYLASE HDAC1"/>
    <property type="match status" value="1"/>
</dbReference>
<reference evidence="3 4" key="1">
    <citation type="journal article" date="2013" name="Genome Biol. Evol.">
        <title>Genome evolution and phylogenomic analysis of candidatus kinetoplastibacterium, the betaproteobacterial endosymbionts of strigomonas and angomonas.</title>
        <authorList>
            <person name="Alves J.M."/>
            <person name="Serrano M.G."/>
            <person name="Maia da Silva F."/>
            <person name="Voegtly L.J."/>
            <person name="Matveyev A.V."/>
            <person name="Teixeira M.M."/>
            <person name="Camargo E.P."/>
            <person name="Buck G.A."/>
        </authorList>
    </citation>
    <scope>NUCLEOTIDE SEQUENCE [LARGE SCALE GENOMIC DNA]</scope>
    <source>
        <strain evidence="3 4">TCC079E</strain>
    </source>
</reference>
<dbReference type="Gene3D" id="3.40.800.20">
    <property type="entry name" value="Histone deacetylase domain"/>
    <property type="match status" value="1"/>
</dbReference>
<dbReference type="PRINTS" id="PR01270">
    <property type="entry name" value="HDASUPER"/>
</dbReference>
<evidence type="ECO:0000313" key="3">
    <source>
        <dbReference type="EMBL" id="AGF46973.1"/>
    </source>
</evidence>
<dbReference type="HOGENOM" id="CLU_007727_8_1_4"/>
<gene>
    <name evidence="3" type="ORF">CDSE_0692</name>
</gene>
<sequence length="309" mass="35367">METMYITHPTSFIHEMGSFHPDTPRRLDVISDQLLMSGLMPFITTGYPFKALKHDVLRVHTSDYFNSLLTNIPEQGKYYFIDNDTMMNHYTFNSALYAAGSGIFGVNAVFSNYVKNVFCSVRPPGHHACSNKAMGSCFFNNIAIAAKYAFEQYKISKLAIIDFDVHHGNGTEEIFFNDDRVLMCSFFQHPFYPYSKLLNYKKTNMCNIPVDAYSKPSKIREIVSEYWIPEIHKHKPEIILISAGFDAHREDDMGQLFLTESDYAWITDKIVDLSEQYSEGRIVSMLEGGYNFSSLSRSVVAHIRSLAKL</sequence>
<dbReference type="InterPro" id="IPR000286">
    <property type="entry name" value="HDACs"/>
</dbReference>
<name>M1L2J6_9PROT</name>
<dbReference type="Proteomes" id="UP000011547">
    <property type="component" value="Chromosome"/>
</dbReference>
<dbReference type="InterPro" id="IPR023801">
    <property type="entry name" value="His_deacetylse_dom"/>
</dbReference>
<comment type="similarity">
    <text evidence="1">Belongs to the histone deacetylase family.</text>
</comment>
<keyword evidence="4" id="KW-1185">Reference proteome</keyword>
<evidence type="ECO:0000313" key="4">
    <source>
        <dbReference type="Proteomes" id="UP000011547"/>
    </source>
</evidence>
<organism evidence="3 4">
    <name type="scientific">Candidatus Kinetoplastidibacterium desouzai TCC079E</name>
    <dbReference type="NCBI Taxonomy" id="1208919"/>
    <lineage>
        <taxon>Bacteria</taxon>
        <taxon>Pseudomonadati</taxon>
        <taxon>Pseudomonadota</taxon>
        <taxon>Betaproteobacteria</taxon>
        <taxon>Candidatus Kinetoplastidibacterium</taxon>
    </lineage>
</organism>
<dbReference type="GO" id="GO:0040029">
    <property type="term" value="P:epigenetic regulation of gene expression"/>
    <property type="evidence" value="ECO:0007669"/>
    <property type="project" value="TreeGrafter"/>
</dbReference>
<evidence type="ECO:0000259" key="2">
    <source>
        <dbReference type="Pfam" id="PF00850"/>
    </source>
</evidence>
<dbReference type="Pfam" id="PF00850">
    <property type="entry name" value="Hist_deacetyl"/>
    <property type="match status" value="1"/>
</dbReference>
<feature type="domain" description="Histone deacetylase" evidence="2">
    <location>
        <begin position="20"/>
        <end position="305"/>
    </location>
</feature>
<dbReference type="GO" id="GO:0004407">
    <property type="term" value="F:histone deacetylase activity"/>
    <property type="evidence" value="ECO:0007669"/>
    <property type="project" value="TreeGrafter"/>
</dbReference>
<dbReference type="CDD" id="cd11599">
    <property type="entry name" value="HDAC_classII_2"/>
    <property type="match status" value="1"/>
</dbReference>
<dbReference type="STRING" id="1208919.CDSE_0692"/>
<protein>
    <submittedName>
        <fullName evidence="3">Deacetylase</fullName>
    </submittedName>
</protein>
<dbReference type="eggNOG" id="COG0123">
    <property type="taxonomic scope" value="Bacteria"/>
</dbReference>
<dbReference type="KEGG" id="kde:CDSE_0692"/>
<dbReference type="InterPro" id="IPR037138">
    <property type="entry name" value="His_deacetylse_dom_sf"/>
</dbReference>
<dbReference type="AlphaFoldDB" id="M1L2J6"/>
<dbReference type="SUPFAM" id="SSF52768">
    <property type="entry name" value="Arginase/deacetylase"/>
    <property type="match status" value="1"/>
</dbReference>
<dbReference type="OrthoDB" id="9808367at2"/>
<dbReference type="RefSeq" id="WP_015396384.1">
    <property type="nucleotide sequence ID" value="NC_020294.1"/>
</dbReference>
<dbReference type="PANTHER" id="PTHR10625">
    <property type="entry name" value="HISTONE DEACETYLASE HDAC1-RELATED"/>
    <property type="match status" value="1"/>
</dbReference>
<accession>M1L2J6</accession>
<dbReference type="EMBL" id="CP003803">
    <property type="protein sequence ID" value="AGF46973.1"/>
    <property type="molecule type" value="Genomic_DNA"/>
</dbReference>
<evidence type="ECO:0000256" key="1">
    <source>
        <dbReference type="ARBA" id="ARBA00005947"/>
    </source>
</evidence>
<proteinExistence type="inferred from homology"/>
<dbReference type="PATRIC" id="fig|1208919.3.peg.410"/>